<evidence type="ECO:0000256" key="1">
    <source>
        <dbReference type="SAM" id="Phobius"/>
    </source>
</evidence>
<protein>
    <submittedName>
        <fullName evidence="2">Uncharacterized protein</fullName>
    </submittedName>
</protein>
<feature type="transmembrane region" description="Helical" evidence="1">
    <location>
        <begin position="155"/>
        <end position="181"/>
    </location>
</feature>
<keyword evidence="1" id="KW-0812">Transmembrane</keyword>
<dbReference type="OMA" id="INSYPTE"/>
<sequence>MDPAGNASAGAGAAAAAAALPAGAAAPATAAAPAARAADAPRPTWTRLSSRVAWAAALFALGCAAAALAFFAMTLPPADSRLLGSCAPTDAEAARLRAASELLLLAASAQVLGATVALLVPAQVFAASGFLLGVLTAYRASDVVWKLVMACHGHVHGAFAFHYWLFVAVLLAALLVGLVVASR</sequence>
<keyword evidence="3" id="KW-1185">Reference proteome</keyword>
<keyword evidence="1" id="KW-1133">Transmembrane helix</keyword>
<dbReference type="AlphaFoldDB" id="A0A4U6UXZ8"/>
<dbReference type="EMBL" id="CM016555">
    <property type="protein sequence ID" value="TKW20224.1"/>
    <property type="molecule type" value="Genomic_DNA"/>
</dbReference>
<feature type="transmembrane region" description="Helical" evidence="1">
    <location>
        <begin position="102"/>
        <end position="135"/>
    </location>
</feature>
<evidence type="ECO:0000313" key="2">
    <source>
        <dbReference type="EMBL" id="TKW20224.1"/>
    </source>
</evidence>
<evidence type="ECO:0000313" key="3">
    <source>
        <dbReference type="Proteomes" id="UP000298652"/>
    </source>
</evidence>
<reference evidence="2" key="1">
    <citation type="submission" date="2019-03" db="EMBL/GenBank/DDBJ databases">
        <title>WGS assembly of Setaria viridis.</title>
        <authorList>
            <person name="Huang P."/>
            <person name="Jenkins J."/>
            <person name="Grimwood J."/>
            <person name="Barry K."/>
            <person name="Healey A."/>
            <person name="Mamidi S."/>
            <person name="Sreedasyam A."/>
            <person name="Shu S."/>
            <person name="Feldman M."/>
            <person name="Wu J."/>
            <person name="Yu Y."/>
            <person name="Chen C."/>
            <person name="Johnson J."/>
            <person name="Rokhsar D."/>
            <person name="Baxter I."/>
            <person name="Schmutz J."/>
            <person name="Brutnell T."/>
            <person name="Kellogg E."/>
        </authorList>
    </citation>
    <scope>NUCLEOTIDE SEQUENCE [LARGE SCALE GENOMIC DNA]</scope>
</reference>
<accession>A0A4U6UXZ8</accession>
<organism evidence="2 3">
    <name type="scientific">Setaria viridis</name>
    <name type="common">Green bristlegrass</name>
    <name type="synonym">Setaria italica subsp. viridis</name>
    <dbReference type="NCBI Taxonomy" id="4556"/>
    <lineage>
        <taxon>Eukaryota</taxon>
        <taxon>Viridiplantae</taxon>
        <taxon>Streptophyta</taxon>
        <taxon>Embryophyta</taxon>
        <taxon>Tracheophyta</taxon>
        <taxon>Spermatophyta</taxon>
        <taxon>Magnoliopsida</taxon>
        <taxon>Liliopsida</taxon>
        <taxon>Poales</taxon>
        <taxon>Poaceae</taxon>
        <taxon>PACMAD clade</taxon>
        <taxon>Panicoideae</taxon>
        <taxon>Panicodae</taxon>
        <taxon>Paniceae</taxon>
        <taxon>Cenchrinae</taxon>
        <taxon>Setaria</taxon>
    </lineage>
</organism>
<name>A0A4U6UXZ8_SETVI</name>
<proteinExistence type="predicted"/>
<keyword evidence="1" id="KW-0472">Membrane</keyword>
<gene>
    <name evidence="2" type="ORF">SEVIR_4G071900v2</name>
</gene>
<dbReference type="Proteomes" id="UP000298652">
    <property type="component" value="Chromosome 4"/>
</dbReference>
<feature type="transmembrane region" description="Helical" evidence="1">
    <location>
        <begin position="53"/>
        <end position="75"/>
    </location>
</feature>
<dbReference type="Gramene" id="TKW20224">
    <property type="protein sequence ID" value="TKW20224"/>
    <property type="gene ID" value="SEVIR_4G071900v2"/>
</dbReference>